<name>A0A6S6UBY6_9BACT</name>
<evidence type="ECO:0000313" key="2">
    <source>
        <dbReference type="EMBL" id="CAA6826333.1"/>
    </source>
</evidence>
<reference evidence="2" key="1">
    <citation type="submission" date="2020-01" db="EMBL/GenBank/DDBJ databases">
        <authorList>
            <person name="Meier V. D."/>
            <person name="Meier V D."/>
        </authorList>
    </citation>
    <scope>NUCLEOTIDE SEQUENCE</scope>
    <source>
        <strain evidence="2">HLG_WM_MAG_03</strain>
    </source>
</reference>
<dbReference type="EMBL" id="CACVAR010000403">
    <property type="protein sequence ID" value="CAA6826333.1"/>
    <property type="molecule type" value="Genomic_DNA"/>
</dbReference>
<gene>
    <name evidence="2" type="ORF">HELGO_WM64780</name>
</gene>
<sequence length="186" mass="21430">MIAKSFSEAIVQMMEEIAKQIPDSHKQEPVRAYLTGGGAVHYYCNARVSDDVDLIMPFVVNIPKDLFVVWLNSEGKLEQVHYDHTYNSTFGLLQEDYEDRAVHMITIEEKFEIYLLAPEDLIVSKISRFAQNDEEDIQNIINTGKVNKEKVYELANDAISVGVGFREEWVRMNLDEVMEMFSKDEA</sequence>
<protein>
    <recommendedName>
        <fullName evidence="1">DUF6036 domain-containing protein</fullName>
    </recommendedName>
</protein>
<organism evidence="2">
    <name type="scientific">uncultured Sulfurovum sp</name>
    <dbReference type="NCBI Taxonomy" id="269237"/>
    <lineage>
        <taxon>Bacteria</taxon>
        <taxon>Pseudomonadati</taxon>
        <taxon>Campylobacterota</taxon>
        <taxon>Epsilonproteobacteria</taxon>
        <taxon>Campylobacterales</taxon>
        <taxon>Sulfurovaceae</taxon>
        <taxon>Sulfurovum</taxon>
        <taxon>environmental samples</taxon>
    </lineage>
</organism>
<dbReference type="AlphaFoldDB" id="A0A6S6UBY6"/>
<dbReference type="InterPro" id="IPR045792">
    <property type="entry name" value="DUF6036"/>
</dbReference>
<feature type="domain" description="DUF6036" evidence="1">
    <location>
        <begin position="24"/>
        <end position="173"/>
    </location>
</feature>
<dbReference type="Pfam" id="PF19502">
    <property type="entry name" value="DUF6036"/>
    <property type="match status" value="1"/>
</dbReference>
<proteinExistence type="predicted"/>
<evidence type="ECO:0000259" key="1">
    <source>
        <dbReference type="Pfam" id="PF19502"/>
    </source>
</evidence>
<accession>A0A6S6UBY6</accession>